<feature type="domain" description="D-serine dehydratase-like" evidence="3">
    <location>
        <begin position="243"/>
        <end position="328"/>
    </location>
</feature>
<sequence length="343" mass="35712">MSQPAASNYSLVSELPTPALVVDSARLDHNLAALASARPGRTARPHVKAHKCTALAQRQLAVGHDAFTCATPREMIGMARAGLGADLLLANEVIDPLRLEALAALDARVTIAVDSPATIFAAAAAGLRECLVDINVGLPRAGCSPADAGRLADDARNAGLSVRGVMGYEGHTVGIVDRVERTEKTATAMAILAQAHSEVGGEIVSAGATGTFDINSVATEIQAGSYALMDSAYDDLGLPFVTALEIIATVISVSPSEGYAVADAGLKALGMDHGNPRLNGYQVWFCSDEHITFGPDEASLPAVGDRVAITPAHVDPTVAYHETLFVTEGERVVEAWAVDLRGW</sequence>
<protein>
    <submittedName>
        <fullName evidence="4">Unannotated protein</fullName>
    </submittedName>
</protein>
<organism evidence="4">
    <name type="scientific">freshwater metagenome</name>
    <dbReference type="NCBI Taxonomy" id="449393"/>
    <lineage>
        <taxon>unclassified sequences</taxon>
        <taxon>metagenomes</taxon>
        <taxon>ecological metagenomes</taxon>
    </lineage>
</organism>
<comment type="similarity">
    <text evidence="1">Belongs to the DSD1 family.</text>
</comment>
<dbReference type="AlphaFoldDB" id="A0A6J7LWC3"/>
<dbReference type="SMART" id="SM01119">
    <property type="entry name" value="D-ser_dehydrat"/>
    <property type="match status" value="1"/>
</dbReference>
<evidence type="ECO:0000256" key="2">
    <source>
        <dbReference type="ARBA" id="ARBA00023239"/>
    </source>
</evidence>
<evidence type="ECO:0000259" key="3">
    <source>
        <dbReference type="SMART" id="SM01119"/>
    </source>
</evidence>
<dbReference type="Pfam" id="PF14031">
    <property type="entry name" value="D-ser_dehydrat"/>
    <property type="match status" value="1"/>
</dbReference>
<dbReference type="InterPro" id="IPR042208">
    <property type="entry name" value="D-ser_dehydrat-like_sf"/>
</dbReference>
<gene>
    <name evidence="4" type="ORF">UFOPK3897_00478</name>
</gene>
<proteinExistence type="inferred from homology"/>
<dbReference type="PANTHER" id="PTHR28004">
    <property type="entry name" value="ZGC:162816-RELATED"/>
    <property type="match status" value="1"/>
</dbReference>
<dbReference type="InterPro" id="IPR026956">
    <property type="entry name" value="D-ser_dehydrat-like_dom"/>
</dbReference>
<dbReference type="Gene3D" id="3.20.20.10">
    <property type="entry name" value="Alanine racemase"/>
    <property type="match status" value="1"/>
</dbReference>
<dbReference type="InterPro" id="IPR029066">
    <property type="entry name" value="PLP-binding_barrel"/>
</dbReference>
<dbReference type="PANTHER" id="PTHR28004:SF2">
    <property type="entry name" value="D-SERINE DEHYDRATASE"/>
    <property type="match status" value="1"/>
</dbReference>
<dbReference type="GO" id="GO:0008721">
    <property type="term" value="F:D-serine ammonia-lyase activity"/>
    <property type="evidence" value="ECO:0007669"/>
    <property type="project" value="TreeGrafter"/>
</dbReference>
<reference evidence="4" key="1">
    <citation type="submission" date="2020-05" db="EMBL/GenBank/DDBJ databases">
        <authorList>
            <person name="Chiriac C."/>
            <person name="Salcher M."/>
            <person name="Ghai R."/>
            <person name="Kavagutti S V."/>
        </authorList>
    </citation>
    <scope>NUCLEOTIDE SEQUENCE</scope>
</reference>
<dbReference type="Pfam" id="PF01168">
    <property type="entry name" value="Ala_racemase_N"/>
    <property type="match status" value="1"/>
</dbReference>
<evidence type="ECO:0000313" key="4">
    <source>
        <dbReference type="EMBL" id="CAB4971562.1"/>
    </source>
</evidence>
<name>A0A6J7LWC3_9ZZZZ</name>
<dbReference type="InterPro" id="IPR051466">
    <property type="entry name" value="D-amino_acid_metab_enzyme"/>
</dbReference>
<dbReference type="InterPro" id="IPR001608">
    <property type="entry name" value="Ala_racemase_N"/>
</dbReference>
<dbReference type="GO" id="GO:0036088">
    <property type="term" value="P:D-serine catabolic process"/>
    <property type="evidence" value="ECO:0007669"/>
    <property type="project" value="TreeGrafter"/>
</dbReference>
<dbReference type="EMBL" id="CAFBOF010000005">
    <property type="protein sequence ID" value="CAB4971562.1"/>
    <property type="molecule type" value="Genomic_DNA"/>
</dbReference>
<keyword evidence="2" id="KW-0456">Lyase</keyword>
<evidence type="ECO:0000256" key="1">
    <source>
        <dbReference type="ARBA" id="ARBA00005323"/>
    </source>
</evidence>
<dbReference type="SUPFAM" id="SSF51419">
    <property type="entry name" value="PLP-binding barrel"/>
    <property type="match status" value="1"/>
</dbReference>
<dbReference type="Gene3D" id="2.40.37.20">
    <property type="entry name" value="D-serine dehydratase-like domain"/>
    <property type="match status" value="1"/>
</dbReference>
<accession>A0A6J7LWC3</accession>